<evidence type="ECO:0000313" key="3">
    <source>
        <dbReference type="Proteomes" id="UP001138661"/>
    </source>
</evidence>
<dbReference type="InterPro" id="IPR007048">
    <property type="entry name" value="IraD/Gp25-like"/>
</dbReference>
<reference evidence="2" key="1">
    <citation type="submission" date="2021-07" db="EMBL/GenBank/DDBJ databases">
        <title>Roseobacter insulae sp. nov., isolated from a tidal flat.</title>
        <authorList>
            <person name="Park S."/>
            <person name="Yoon J.-H."/>
        </authorList>
    </citation>
    <scope>NUCLEOTIDE SEQUENCE</scope>
    <source>
        <strain evidence="2">YSTF-M11</strain>
    </source>
</reference>
<sequence length="145" mass="16285">MADADPSFLGRGWAFPPSFDEVTGQARLVQAEDDIAESLRILMETRPGERVMHPTYGCRLHDLVFEPMDSETEAEIETAISRAILFFEPRIKLGAVTVDVKDALEGRLNITLNYTVVETNERHNMVFPFYITEGTLISQTPVPEA</sequence>
<evidence type="ECO:0000313" key="2">
    <source>
        <dbReference type="EMBL" id="MBW4706652.1"/>
    </source>
</evidence>
<dbReference type="RefSeq" id="WP_219498477.1">
    <property type="nucleotide sequence ID" value="NZ_JAHXDN010000001.1"/>
</dbReference>
<gene>
    <name evidence="2" type="ORF">KX928_02520</name>
</gene>
<dbReference type="Pfam" id="PF04965">
    <property type="entry name" value="GPW_gp25"/>
    <property type="match status" value="1"/>
</dbReference>
<organism evidence="2 3">
    <name type="scientific">Roseobacter insulae</name>
    <dbReference type="NCBI Taxonomy" id="2859783"/>
    <lineage>
        <taxon>Bacteria</taxon>
        <taxon>Pseudomonadati</taxon>
        <taxon>Pseudomonadota</taxon>
        <taxon>Alphaproteobacteria</taxon>
        <taxon>Rhodobacterales</taxon>
        <taxon>Roseobacteraceae</taxon>
        <taxon>Roseobacter</taxon>
    </lineage>
</organism>
<comment type="caution">
    <text evidence="2">The sequence shown here is derived from an EMBL/GenBank/DDBJ whole genome shotgun (WGS) entry which is preliminary data.</text>
</comment>
<evidence type="ECO:0000259" key="1">
    <source>
        <dbReference type="Pfam" id="PF04965"/>
    </source>
</evidence>
<accession>A0A9X1FSG3</accession>
<proteinExistence type="predicted"/>
<protein>
    <submittedName>
        <fullName evidence="2">GPW/gp25 family protein</fullName>
    </submittedName>
</protein>
<name>A0A9X1FSG3_9RHOB</name>
<keyword evidence="3" id="KW-1185">Reference proteome</keyword>
<feature type="domain" description="IraD/Gp25-like" evidence="1">
    <location>
        <begin position="30"/>
        <end position="120"/>
    </location>
</feature>
<dbReference type="EMBL" id="JAHXDN010000001">
    <property type="protein sequence ID" value="MBW4706652.1"/>
    <property type="molecule type" value="Genomic_DNA"/>
</dbReference>
<dbReference type="AlphaFoldDB" id="A0A9X1FSG3"/>
<dbReference type="Proteomes" id="UP001138661">
    <property type="component" value="Unassembled WGS sequence"/>
</dbReference>